<dbReference type="InterPro" id="IPR020056">
    <property type="entry name" value="Rbsml_bL25/Gln-tRNA_synth_N"/>
</dbReference>
<keyword evidence="6 10" id="KW-0648">Protein biosynthesis</keyword>
<accession>A0A1T4V4L0</accession>
<keyword evidence="3 10" id="KW-0436">Ligase</keyword>
<dbReference type="GO" id="GO:0006425">
    <property type="term" value="P:glutaminyl-tRNA aminoacylation"/>
    <property type="evidence" value="ECO:0007669"/>
    <property type="project" value="UniProtKB-UniRule"/>
</dbReference>
<dbReference type="InterPro" id="IPR004514">
    <property type="entry name" value="Gln-tRNA-synth"/>
</dbReference>
<dbReference type="InterPro" id="IPR020058">
    <property type="entry name" value="Glu/Gln-tRNA-synth_Ib_cat-dom"/>
</dbReference>
<dbReference type="Gene3D" id="3.40.50.620">
    <property type="entry name" value="HUPs"/>
    <property type="match status" value="1"/>
</dbReference>
<evidence type="ECO:0000256" key="6">
    <source>
        <dbReference type="ARBA" id="ARBA00022917"/>
    </source>
</evidence>
<comment type="similarity">
    <text evidence="10">Belongs to the class-I aminoacyl-tRNA synthetase family.</text>
</comment>
<evidence type="ECO:0000256" key="9">
    <source>
        <dbReference type="NCBIfam" id="TIGR00440"/>
    </source>
</evidence>
<feature type="domain" description="Glutamyl/glutaminyl-tRNA synthetase class Ib catalytic" evidence="11">
    <location>
        <begin position="75"/>
        <end position="383"/>
    </location>
</feature>
<protein>
    <recommendedName>
        <fullName evidence="1 9">Glutamine--tRNA ligase</fullName>
        <ecNumber evidence="1 9">6.1.1.18</ecNumber>
    </recommendedName>
</protein>
<dbReference type="AlphaFoldDB" id="A0A1T4V4L0"/>
<dbReference type="EMBL" id="FUXZ01000002">
    <property type="protein sequence ID" value="SKA59949.1"/>
    <property type="molecule type" value="Genomic_DNA"/>
</dbReference>
<dbReference type="FunFam" id="3.40.50.620:FF:000037">
    <property type="entry name" value="Glutamine--tRNA ligase cytoplasmic"/>
    <property type="match status" value="1"/>
</dbReference>
<dbReference type="PROSITE" id="PS00178">
    <property type="entry name" value="AA_TRNA_LIGASE_I"/>
    <property type="match status" value="1"/>
</dbReference>
<dbReference type="GO" id="GO:0005524">
    <property type="term" value="F:ATP binding"/>
    <property type="evidence" value="ECO:0007669"/>
    <property type="project" value="UniProtKB-KW"/>
</dbReference>
<evidence type="ECO:0000256" key="7">
    <source>
        <dbReference type="ARBA" id="ARBA00023146"/>
    </source>
</evidence>
<dbReference type="InterPro" id="IPR049437">
    <property type="entry name" value="tRNA-synt_1c_C2"/>
</dbReference>
<feature type="domain" description="Glutamyl/glutaminyl-tRNA synthetase class Ib anti-codon binding" evidence="12">
    <location>
        <begin position="388"/>
        <end position="487"/>
    </location>
</feature>
<comment type="catalytic activity">
    <reaction evidence="8">
        <text>tRNA(Gln) + L-glutamine + ATP = L-glutaminyl-tRNA(Gln) + AMP + diphosphate</text>
        <dbReference type="Rhea" id="RHEA:20121"/>
        <dbReference type="Rhea" id="RHEA-COMP:9662"/>
        <dbReference type="Rhea" id="RHEA-COMP:9681"/>
        <dbReference type="ChEBI" id="CHEBI:30616"/>
        <dbReference type="ChEBI" id="CHEBI:33019"/>
        <dbReference type="ChEBI" id="CHEBI:58359"/>
        <dbReference type="ChEBI" id="CHEBI:78442"/>
        <dbReference type="ChEBI" id="CHEBI:78521"/>
        <dbReference type="ChEBI" id="CHEBI:456215"/>
        <dbReference type="EC" id="6.1.1.18"/>
    </reaction>
</comment>
<dbReference type="InterPro" id="IPR011035">
    <property type="entry name" value="Ribosomal_bL25/Gln-tRNA_synth"/>
</dbReference>
<organism evidence="14 15">
    <name type="scientific">Eubacterium uniforme</name>
    <dbReference type="NCBI Taxonomy" id="39495"/>
    <lineage>
        <taxon>Bacteria</taxon>
        <taxon>Bacillati</taxon>
        <taxon>Bacillota</taxon>
        <taxon>Clostridia</taxon>
        <taxon>Eubacteriales</taxon>
        <taxon>Eubacteriaceae</taxon>
        <taxon>Eubacterium</taxon>
    </lineage>
</organism>
<gene>
    <name evidence="14" type="ORF">SAMN02745111_00128</name>
</gene>
<feature type="domain" description="tRNA synthetases class I (E and Q) anti-codon binding" evidence="13">
    <location>
        <begin position="504"/>
        <end position="577"/>
    </location>
</feature>
<dbReference type="InterPro" id="IPR000924">
    <property type="entry name" value="Glu/Gln-tRNA-synth"/>
</dbReference>
<dbReference type="SUPFAM" id="SSF50715">
    <property type="entry name" value="Ribosomal protein L25-like"/>
    <property type="match status" value="1"/>
</dbReference>
<sequence length="602" mass="69699">MHLKIYKYLNPVIFVTGFLVENKAFLRYNLTMKYSSEVVVMSEVIDVNEKEKKESRNFIEMEIDKDLAEGKYDSVITRFPPEPNGYLHIGHAKAVLLNYGLAKQYGGQFNMRFDDTNPTKEKIEFVDSIIEDIKWLGVKWEGDIRYASDYFDKMYEAAVTLIKKGKAYVCDLTADEIREYRGTLTEPGKNSPYRDRSVEENLQLFEDMKNGKYADGEKVLRAKIDMSSSNINMRDPIIYRVAHMTHHRTGDKWCIYPMYDFAHPLEDAFEGVTHSICTLEFEDHRPLYDWVVNEVGFEKPPRQIEFAKLYLENVVTGKRYIKKLVEDGIAYGWDDPRLVSLSGLRRRGYTPESIQKFIELCGVSKSNSVSDIAMLEFCIRDDLKLSRPRYMGILDPIKLVIDNYEDGKVEILEADNNLENEELGKRELKFGKELYIERDDFMIEPPSKYKRLYPGNEVRLMNAYFVKCVSYETDENGNVTVVHCTYDPETKSGSGFTGRKVKGTIHWVHADSAVDATVRLFEELIDTEKGMFDEEGNLNLNPNSVVEIKNCKLEEKFAELSKDEKFQLVRNGFFCFDSKDSKEGDIVLNRIVSLKSSFKLPK</sequence>
<dbReference type="GO" id="GO:0004819">
    <property type="term" value="F:glutamine-tRNA ligase activity"/>
    <property type="evidence" value="ECO:0007669"/>
    <property type="project" value="UniProtKB-UniRule"/>
</dbReference>
<proteinExistence type="inferred from homology"/>
<evidence type="ECO:0000256" key="8">
    <source>
        <dbReference type="ARBA" id="ARBA00048270"/>
    </source>
</evidence>
<evidence type="ECO:0000313" key="14">
    <source>
        <dbReference type="EMBL" id="SKA59949.1"/>
    </source>
</evidence>
<evidence type="ECO:0000259" key="12">
    <source>
        <dbReference type="Pfam" id="PF03950"/>
    </source>
</evidence>
<keyword evidence="2" id="KW-0963">Cytoplasm</keyword>
<dbReference type="PANTHER" id="PTHR43097:SF5">
    <property type="entry name" value="GLUTAMATE--TRNA LIGASE"/>
    <property type="match status" value="1"/>
</dbReference>
<evidence type="ECO:0000256" key="3">
    <source>
        <dbReference type="ARBA" id="ARBA00022598"/>
    </source>
</evidence>
<dbReference type="GO" id="GO:0005829">
    <property type="term" value="C:cytosol"/>
    <property type="evidence" value="ECO:0007669"/>
    <property type="project" value="TreeGrafter"/>
</dbReference>
<dbReference type="InterPro" id="IPR050132">
    <property type="entry name" value="Gln/Glu-tRNA_Ligase"/>
</dbReference>
<dbReference type="Proteomes" id="UP000190814">
    <property type="component" value="Unassembled WGS sequence"/>
</dbReference>
<dbReference type="EC" id="6.1.1.18" evidence="1 9"/>
<dbReference type="SUPFAM" id="SSF52374">
    <property type="entry name" value="Nucleotidylyl transferase"/>
    <property type="match status" value="1"/>
</dbReference>
<dbReference type="NCBIfam" id="NF011291">
    <property type="entry name" value="PRK14703.1"/>
    <property type="match status" value="1"/>
</dbReference>
<name>A0A1T4V4L0_9FIRM</name>
<evidence type="ECO:0000256" key="4">
    <source>
        <dbReference type="ARBA" id="ARBA00022741"/>
    </source>
</evidence>
<reference evidence="14 15" key="1">
    <citation type="submission" date="2017-02" db="EMBL/GenBank/DDBJ databases">
        <authorList>
            <person name="Peterson S.W."/>
        </authorList>
    </citation>
    <scope>NUCLEOTIDE SEQUENCE [LARGE SCALE GENOMIC DNA]</scope>
    <source>
        <strain evidence="14 15">ATCC 35992</strain>
    </source>
</reference>
<dbReference type="Pfam" id="PF00749">
    <property type="entry name" value="tRNA-synt_1c"/>
    <property type="match status" value="1"/>
</dbReference>
<keyword evidence="15" id="KW-1185">Reference proteome</keyword>
<evidence type="ECO:0000259" key="13">
    <source>
        <dbReference type="Pfam" id="PF20974"/>
    </source>
</evidence>
<keyword evidence="7 10" id="KW-0030">Aminoacyl-tRNA synthetase</keyword>
<keyword evidence="5 10" id="KW-0067">ATP-binding</keyword>
<dbReference type="Pfam" id="PF20974">
    <property type="entry name" value="tRNA-synt_1c_C2"/>
    <property type="match status" value="1"/>
</dbReference>
<dbReference type="InterPro" id="IPR001412">
    <property type="entry name" value="aa-tRNA-synth_I_CS"/>
</dbReference>
<dbReference type="InterPro" id="IPR014729">
    <property type="entry name" value="Rossmann-like_a/b/a_fold"/>
</dbReference>
<dbReference type="PANTHER" id="PTHR43097">
    <property type="entry name" value="GLUTAMINE-TRNA LIGASE"/>
    <property type="match status" value="1"/>
</dbReference>
<keyword evidence="4 10" id="KW-0547">Nucleotide-binding</keyword>
<dbReference type="InterPro" id="IPR020059">
    <property type="entry name" value="Glu/Gln-tRNA-synth_Ib_codon-bd"/>
</dbReference>
<dbReference type="PRINTS" id="PR00987">
    <property type="entry name" value="TRNASYNTHGLU"/>
</dbReference>
<evidence type="ECO:0000256" key="2">
    <source>
        <dbReference type="ARBA" id="ARBA00022490"/>
    </source>
</evidence>
<dbReference type="NCBIfam" id="TIGR00440">
    <property type="entry name" value="glnS"/>
    <property type="match status" value="1"/>
</dbReference>
<dbReference type="STRING" id="39495.SAMN02745111_00128"/>
<dbReference type="Pfam" id="PF03950">
    <property type="entry name" value="tRNA-synt_1c_C"/>
    <property type="match status" value="1"/>
</dbReference>
<dbReference type="Gene3D" id="2.40.240.10">
    <property type="entry name" value="Ribosomal Protein L25, Chain P"/>
    <property type="match status" value="2"/>
</dbReference>
<evidence type="ECO:0000256" key="5">
    <source>
        <dbReference type="ARBA" id="ARBA00022840"/>
    </source>
</evidence>
<evidence type="ECO:0000256" key="1">
    <source>
        <dbReference type="ARBA" id="ARBA00012836"/>
    </source>
</evidence>
<evidence type="ECO:0000313" key="15">
    <source>
        <dbReference type="Proteomes" id="UP000190814"/>
    </source>
</evidence>
<evidence type="ECO:0000256" key="10">
    <source>
        <dbReference type="RuleBase" id="RU363037"/>
    </source>
</evidence>
<evidence type="ECO:0000259" key="11">
    <source>
        <dbReference type="Pfam" id="PF00749"/>
    </source>
</evidence>